<evidence type="ECO:0000256" key="2">
    <source>
        <dbReference type="PROSITE-ProRule" id="PRU00335"/>
    </source>
</evidence>
<dbReference type="PANTHER" id="PTHR30055:SF235">
    <property type="entry name" value="TRANSCRIPTIONAL REGULATORY PROTEIN"/>
    <property type="match status" value="1"/>
</dbReference>
<dbReference type="SUPFAM" id="SSF48498">
    <property type="entry name" value="Tetracyclin repressor-like, C-terminal domain"/>
    <property type="match status" value="1"/>
</dbReference>
<dbReference type="InterPro" id="IPR009057">
    <property type="entry name" value="Homeodomain-like_sf"/>
</dbReference>
<dbReference type="PANTHER" id="PTHR30055">
    <property type="entry name" value="HTH-TYPE TRANSCRIPTIONAL REGULATOR RUTR"/>
    <property type="match status" value="1"/>
</dbReference>
<evidence type="ECO:0000313" key="4">
    <source>
        <dbReference type="EMBL" id="MEE2051512.1"/>
    </source>
</evidence>
<name>A0ABU7KQF8_9ACTN</name>
<accession>A0ABU7KQF8</accession>
<dbReference type="InterPro" id="IPR041678">
    <property type="entry name" value="TetR_C_16"/>
</dbReference>
<gene>
    <name evidence="4" type="ORF">Q8A49_13520</name>
</gene>
<feature type="DNA-binding region" description="H-T-H motif" evidence="2">
    <location>
        <begin position="31"/>
        <end position="50"/>
    </location>
</feature>
<dbReference type="Pfam" id="PF00440">
    <property type="entry name" value="TetR_N"/>
    <property type="match status" value="1"/>
</dbReference>
<feature type="domain" description="HTH tetR-type" evidence="3">
    <location>
        <begin position="8"/>
        <end position="68"/>
    </location>
</feature>
<dbReference type="SUPFAM" id="SSF46689">
    <property type="entry name" value="Homeodomain-like"/>
    <property type="match status" value="1"/>
</dbReference>
<dbReference type="RefSeq" id="WP_330158631.1">
    <property type="nucleotide sequence ID" value="NZ_BAAAJA010000009.1"/>
</dbReference>
<dbReference type="Pfam" id="PF17920">
    <property type="entry name" value="TetR_C_16"/>
    <property type="match status" value="1"/>
</dbReference>
<keyword evidence="1 2" id="KW-0238">DNA-binding</keyword>
<evidence type="ECO:0000313" key="5">
    <source>
        <dbReference type="Proteomes" id="UP001348641"/>
    </source>
</evidence>
<dbReference type="Gene3D" id="1.10.357.10">
    <property type="entry name" value="Tetracycline Repressor, domain 2"/>
    <property type="match status" value="1"/>
</dbReference>
<dbReference type="EMBL" id="JAUUCC010000030">
    <property type="protein sequence ID" value="MEE2051512.1"/>
    <property type="molecule type" value="Genomic_DNA"/>
</dbReference>
<protein>
    <submittedName>
        <fullName evidence="4">TetR family transcriptional regulator</fullName>
    </submittedName>
</protein>
<dbReference type="Proteomes" id="UP001348641">
    <property type="component" value="Unassembled WGS sequence"/>
</dbReference>
<proteinExistence type="predicted"/>
<dbReference type="PRINTS" id="PR00455">
    <property type="entry name" value="HTHTETR"/>
</dbReference>
<reference evidence="4 5" key="1">
    <citation type="submission" date="2023-07" db="EMBL/GenBank/DDBJ databases">
        <authorList>
            <person name="Girao M."/>
            <person name="Carvalho M.F."/>
        </authorList>
    </citation>
    <scope>NUCLEOTIDE SEQUENCE [LARGE SCALE GENOMIC DNA]</scope>
    <source>
        <strain evidence="4 5">66/93</strain>
    </source>
</reference>
<dbReference type="InterPro" id="IPR050109">
    <property type="entry name" value="HTH-type_TetR-like_transc_reg"/>
</dbReference>
<dbReference type="InterPro" id="IPR001647">
    <property type="entry name" value="HTH_TetR"/>
</dbReference>
<dbReference type="InterPro" id="IPR036271">
    <property type="entry name" value="Tet_transcr_reg_TetR-rel_C_sf"/>
</dbReference>
<evidence type="ECO:0000259" key="3">
    <source>
        <dbReference type="PROSITE" id="PS50977"/>
    </source>
</evidence>
<evidence type="ECO:0000256" key="1">
    <source>
        <dbReference type="ARBA" id="ARBA00023125"/>
    </source>
</evidence>
<sequence>MPRRDPEIPTRDAIAAAAAHLFVEQGYSRTSVREIAAAAEVDPALVIRHFGTKERLFLETVRIGSDRAPFLGGPIETLGTRFVDYILTVDDHTRGIYLALIRASDASTVGSRLHEAHETAFVRPLAERLSGPDALLRARLAAALVGGLLYSLWVVGDKELADADHGEVVARYGALLQDLVTPGD</sequence>
<organism evidence="4 5">
    <name type="scientific">Nocardiopsis tropica</name>
    <dbReference type="NCBI Taxonomy" id="109330"/>
    <lineage>
        <taxon>Bacteria</taxon>
        <taxon>Bacillati</taxon>
        <taxon>Actinomycetota</taxon>
        <taxon>Actinomycetes</taxon>
        <taxon>Streptosporangiales</taxon>
        <taxon>Nocardiopsidaceae</taxon>
        <taxon>Nocardiopsis</taxon>
    </lineage>
</organism>
<dbReference type="PROSITE" id="PS50977">
    <property type="entry name" value="HTH_TETR_2"/>
    <property type="match status" value="1"/>
</dbReference>
<comment type="caution">
    <text evidence="4">The sequence shown here is derived from an EMBL/GenBank/DDBJ whole genome shotgun (WGS) entry which is preliminary data.</text>
</comment>